<evidence type="ECO:0000256" key="2">
    <source>
        <dbReference type="ARBA" id="ARBA00005189"/>
    </source>
</evidence>
<evidence type="ECO:0000313" key="8">
    <source>
        <dbReference type="Proteomes" id="UP001319104"/>
    </source>
</evidence>
<dbReference type="PROSITE" id="PS00599">
    <property type="entry name" value="AA_TRANSFER_CLASS_2"/>
    <property type="match status" value="1"/>
</dbReference>
<dbReference type="AlphaFoldDB" id="A0AAP2G457"/>
<comment type="pathway">
    <text evidence="2">Lipid metabolism.</text>
</comment>
<keyword evidence="8" id="KW-1185">Reference proteome</keyword>
<dbReference type="EMBL" id="JAHCMY010000001">
    <property type="protein sequence ID" value="MBS9523133.1"/>
    <property type="molecule type" value="Genomic_DNA"/>
</dbReference>
<comment type="similarity">
    <text evidence="5">Belongs to the class-II pyridoxal-phosphate-dependent aminotransferase family.</text>
</comment>
<dbReference type="InterPro" id="IPR015422">
    <property type="entry name" value="PyrdxlP-dep_Trfase_small"/>
</dbReference>
<dbReference type="Proteomes" id="UP001319104">
    <property type="component" value="Unassembled WGS sequence"/>
</dbReference>
<comment type="cofactor">
    <cofactor evidence="1 5">
        <name>pyridoxal 5'-phosphate</name>
        <dbReference type="ChEBI" id="CHEBI:597326"/>
    </cofactor>
</comment>
<dbReference type="Gene3D" id="3.40.640.10">
    <property type="entry name" value="Type I PLP-dependent aspartate aminotransferase-like (Major domain)"/>
    <property type="match status" value="1"/>
</dbReference>
<dbReference type="Pfam" id="PF00155">
    <property type="entry name" value="Aminotran_1_2"/>
    <property type="match status" value="1"/>
</dbReference>
<sequence length="416" mass="46041">MDIFEKLNTNLGPLGKHSELSEGYFMFPKLEGEIAPRMKFKGKEVLTWSLNNYLGLANHPEIRKADEEAAKRWGAAYPMGARMMSGNTDLHEQLENELAEFVGKEKSYLLNYGYQGIMSAIDALVDRKDVIVYDSECHACIIDALRMHIGKRFVYPHNDMDSFEKQLQRATKLTNETGGGILVITEGVFGMTGNMGNLKGIVSLKEKYQFRLLVDDAHGFGTMGATGAGAGEAQGVQDGIDLYFSTFAKSMASIGAFIAGDEKIIHYLKYNMRSQIFAKSLPMLLVEGALKRLELLRNRPELKENLWKVVNALQNGLKEKGFNIGTTTSPVTPVVLNGTIGEAATLSKDLRENYNIFCSVVIYPVVPKGMIILRLIPTAVHTLENVRETIAAFEAVKDKLTSGFYKKSALAVSFGE</sequence>
<dbReference type="GO" id="GO:0030170">
    <property type="term" value="F:pyridoxal phosphate binding"/>
    <property type="evidence" value="ECO:0007669"/>
    <property type="project" value="InterPro"/>
</dbReference>
<gene>
    <name evidence="7" type="ORF">KI659_03795</name>
</gene>
<keyword evidence="4 5" id="KW-0663">Pyridoxal phosphate</keyword>
<dbReference type="SUPFAM" id="SSF53383">
    <property type="entry name" value="PLP-dependent transferases"/>
    <property type="match status" value="1"/>
</dbReference>
<evidence type="ECO:0000256" key="1">
    <source>
        <dbReference type="ARBA" id="ARBA00001933"/>
    </source>
</evidence>
<evidence type="ECO:0000259" key="6">
    <source>
        <dbReference type="Pfam" id="PF00155"/>
    </source>
</evidence>
<dbReference type="Gene3D" id="3.90.1150.10">
    <property type="entry name" value="Aspartate Aminotransferase, domain 1"/>
    <property type="match status" value="1"/>
</dbReference>
<evidence type="ECO:0000256" key="4">
    <source>
        <dbReference type="ARBA" id="ARBA00022898"/>
    </source>
</evidence>
<dbReference type="InterPro" id="IPR050087">
    <property type="entry name" value="AON_synthase_class-II"/>
</dbReference>
<dbReference type="InterPro" id="IPR004839">
    <property type="entry name" value="Aminotransferase_I/II_large"/>
</dbReference>
<dbReference type="InterPro" id="IPR015421">
    <property type="entry name" value="PyrdxlP-dep_Trfase_major"/>
</dbReference>
<dbReference type="GO" id="GO:0008483">
    <property type="term" value="F:transaminase activity"/>
    <property type="evidence" value="ECO:0007669"/>
    <property type="project" value="UniProtKB-KW"/>
</dbReference>
<proteinExistence type="inferred from homology"/>
<dbReference type="InterPro" id="IPR015424">
    <property type="entry name" value="PyrdxlP-dep_Trfase"/>
</dbReference>
<comment type="caution">
    <text evidence="7">The sequence shown here is derived from an EMBL/GenBank/DDBJ whole genome shotgun (WGS) entry which is preliminary data.</text>
</comment>
<keyword evidence="7" id="KW-0032">Aminotransferase</keyword>
<organism evidence="7 8">
    <name type="scientific">Litoribacter ruber</name>
    <dbReference type="NCBI Taxonomy" id="702568"/>
    <lineage>
        <taxon>Bacteria</taxon>
        <taxon>Pseudomonadati</taxon>
        <taxon>Bacteroidota</taxon>
        <taxon>Cytophagia</taxon>
        <taxon>Cytophagales</taxon>
        <taxon>Cyclobacteriaceae</taxon>
        <taxon>Litoribacter</taxon>
    </lineage>
</organism>
<name>A0AAP2G457_9BACT</name>
<dbReference type="RefSeq" id="WP_213943997.1">
    <property type="nucleotide sequence ID" value="NZ_JAHCMY010000001.1"/>
</dbReference>
<evidence type="ECO:0000256" key="5">
    <source>
        <dbReference type="RuleBase" id="RU003693"/>
    </source>
</evidence>
<reference evidence="7 8" key="1">
    <citation type="submission" date="2021-05" db="EMBL/GenBank/DDBJ databases">
        <authorList>
            <person name="Zhang Z.D."/>
            <person name="Osman G."/>
        </authorList>
    </citation>
    <scope>NUCLEOTIDE SEQUENCE [LARGE SCALE GENOMIC DNA]</scope>
    <source>
        <strain evidence="7 8">KCTC 32217</strain>
    </source>
</reference>
<evidence type="ECO:0000313" key="7">
    <source>
        <dbReference type="EMBL" id="MBS9523133.1"/>
    </source>
</evidence>
<dbReference type="InterPro" id="IPR001917">
    <property type="entry name" value="Aminotrans_II_pyridoxalP_BS"/>
</dbReference>
<dbReference type="PANTHER" id="PTHR13693">
    <property type="entry name" value="CLASS II AMINOTRANSFERASE/8-AMINO-7-OXONONANOATE SYNTHASE"/>
    <property type="match status" value="1"/>
</dbReference>
<protein>
    <submittedName>
        <fullName evidence="7">Aminotransferase class I/II-fold pyridoxal phosphate-dependent enzyme</fullName>
    </submittedName>
</protein>
<accession>A0AAP2G457</accession>
<keyword evidence="3" id="KW-0808">Transferase</keyword>
<feature type="domain" description="Aminotransferase class I/classII large" evidence="6">
    <location>
        <begin position="44"/>
        <end position="392"/>
    </location>
</feature>
<evidence type="ECO:0000256" key="3">
    <source>
        <dbReference type="ARBA" id="ARBA00022679"/>
    </source>
</evidence>